<name>A0A8S4MMG6_BRALA</name>
<dbReference type="EMBL" id="CAKMNS010000164">
    <property type="protein sequence ID" value="CAH1277126.1"/>
    <property type="molecule type" value="Genomic_DNA"/>
</dbReference>
<feature type="chain" id="PRO_5035811593" evidence="1">
    <location>
        <begin position="24"/>
        <end position="145"/>
    </location>
</feature>
<evidence type="ECO:0000313" key="2">
    <source>
        <dbReference type="EMBL" id="CAH1277126.1"/>
    </source>
</evidence>
<reference evidence="2" key="1">
    <citation type="submission" date="2022-01" db="EMBL/GenBank/DDBJ databases">
        <authorList>
            <person name="Braso-Vives M."/>
        </authorList>
    </citation>
    <scope>NUCLEOTIDE SEQUENCE</scope>
</reference>
<feature type="signal peptide" evidence="1">
    <location>
        <begin position="1"/>
        <end position="23"/>
    </location>
</feature>
<organism evidence="2 3">
    <name type="scientific">Branchiostoma lanceolatum</name>
    <name type="common">Common lancelet</name>
    <name type="synonym">Amphioxus lanceolatum</name>
    <dbReference type="NCBI Taxonomy" id="7740"/>
    <lineage>
        <taxon>Eukaryota</taxon>
        <taxon>Metazoa</taxon>
        <taxon>Chordata</taxon>
        <taxon>Cephalochordata</taxon>
        <taxon>Leptocardii</taxon>
        <taxon>Amphioxiformes</taxon>
        <taxon>Branchiostomatidae</taxon>
        <taxon>Branchiostoma</taxon>
    </lineage>
</organism>
<evidence type="ECO:0000256" key="1">
    <source>
        <dbReference type="SAM" id="SignalP"/>
    </source>
</evidence>
<dbReference type="OrthoDB" id="9988316at2759"/>
<protein>
    <submittedName>
        <fullName evidence="2">FBLN2 protein</fullName>
    </submittedName>
</protein>
<keyword evidence="1" id="KW-0732">Signal</keyword>
<accession>A0A8S4MMG6</accession>
<gene>
    <name evidence="2" type="primary">FBLN2</name>
    <name evidence="2" type="ORF">BLAG_LOCUS25984</name>
</gene>
<evidence type="ECO:0000313" key="3">
    <source>
        <dbReference type="Proteomes" id="UP000838412"/>
    </source>
</evidence>
<keyword evidence="3" id="KW-1185">Reference proteome</keyword>
<proteinExistence type="predicted"/>
<comment type="caution">
    <text evidence="2">The sequence shown here is derived from an EMBL/GenBank/DDBJ whole genome shotgun (WGS) entry which is preliminary data.</text>
</comment>
<dbReference type="Proteomes" id="UP000838412">
    <property type="component" value="Unassembled WGS sequence"/>
</dbReference>
<sequence>MAGRRTAMLFLVVMHLVISLGGGEEVYSATGGDEMTGLTCADDIGNTFKEGDTVWLDFGSRKCLCAKGKLTSCSNAYECPSIPKDCVETRDIPDYCTICTKRGCKSPTKGKYLSIGETHIQEKACIRCECKEGGKLQCSDIPGCA</sequence>
<dbReference type="AlphaFoldDB" id="A0A8S4MMG6"/>